<dbReference type="InterPro" id="IPR010721">
    <property type="entry name" value="UstE-like"/>
</dbReference>
<dbReference type="OrthoDB" id="67965at2759"/>
<dbReference type="EMBL" id="PKPP01000376">
    <property type="protein sequence ID" value="PWA93567.1"/>
    <property type="molecule type" value="Genomic_DNA"/>
</dbReference>
<keyword evidence="1" id="KW-0812">Transmembrane</keyword>
<gene>
    <name evidence="2" type="ORF">CTI12_AA020610</name>
</gene>
<evidence type="ECO:0000256" key="1">
    <source>
        <dbReference type="SAM" id="Phobius"/>
    </source>
</evidence>
<keyword evidence="3" id="KW-1185">Reference proteome</keyword>
<comment type="caution">
    <text evidence="2">The sequence shown here is derived from an EMBL/GenBank/DDBJ whole genome shotgun (WGS) entry which is preliminary data.</text>
</comment>
<evidence type="ECO:0000313" key="2">
    <source>
        <dbReference type="EMBL" id="PWA93567.1"/>
    </source>
</evidence>
<name>A0A2U1Q6F0_ARTAN</name>
<dbReference type="PANTHER" id="PTHR32251">
    <property type="entry name" value="3-OXO-5-ALPHA-STEROID 4-DEHYDROGENASE"/>
    <property type="match status" value="1"/>
</dbReference>
<evidence type="ECO:0000313" key="3">
    <source>
        <dbReference type="Proteomes" id="UP000245207"/>
    </source>
</evidence>
<accession>A0A2U1Q6F0</accession>
<organism evidence="2 3">
    <name type="scientific">Artemisia annua</name>
    <name type="common">Sweet wormwood</name>
    <dbReference type="NCBI Taxonomy" id="35608"/>
    <lineage>
        <taxon>Eukaryota</taxon>
        <taxon>Viridiplantae</taxon>
        <taxon>Streptophyta</taxon>
        <taxon>Embryophyta</taxon>
        <taxon>Tracheophyta</taxon>
        <taxon>Spermatophyta</taxon>
        <taxon>Magnoliopsida</taxon>
        <taxon>eudicotyledons</taxon>
        <taxon>Gunneridae</taxon>
        <taxon>Pentapetalae</taxon>
        <taxon>asterids</taxon>
        <taxon>campanulids</taxon>
        <taxon>Asterales</taxon>
        <taxon>Asteraceae</taxon>
        <taxon>Asteroideae</taxon>
        <taxon>Anthemideae</taxon>
        <taxon>Artemisiinae</taxon>
        <taxon>Artemisia</taxon>
    </lineage>
</organism>
<sequence>MTLQILGNSFKPINDAVLLKTWHKHCGCDCIKLENSLQQADDAVDVGFAMKLAHAVMLAISNGSGTIQGDVHILNSNNVKAVWQSSSTVYNQATADQQKLIFKNLPANRGKWCDVGLWGYSRHPNYFGEVSDLIVGNFVASIPVLEGVEWLVVLGPIFLTLLLLFVSGISLLESLEIKKYGNVDAYRHYSKITRESEGVFQYGNYR</sequence>
<dbReference type="STRING" id="35608.A0A2U1Q6F0"/>
<feature type="transmembrane region" description="Helical" evidence="1">
    <location>
        <begin position="150"/>
        <end position="172"/>
    </location>
</feature>
<dbReference type="PANTHER" id="PTHR32251:SF15">
    <property type="entry name" value="3-OXO-5-ALPHA-STEROID 4-DEHYDROGENASE (DUF1295)"/>
    <property type="match status" value="1"/>
</dbReference>
<keyword evidence="1" id="KW-0472">Membrane</keyword>
<keyword evidence="1" id="KW-1133">Transmembrane helix</keyword>
<dbReference type="AlphaFoldDB" id="A0A2U1Q6F0"/>
<dbReference type="Proteomes" id="UP000245207">
    <property type="component" value="Unassembled WGS sequence"/>
</dbReference>
<dbReference type="Pfam" id="PF06966">
    <property type="entry name" value="DUF1295"/>
    <property type="match status" value="1"/>
</dbReference>
<dbReference type="Gene3D" id="1.20.120.1630">
    <property type="match status" value="1"/>
</dbReference>
<dbReference type="GO" id="GO:0016020">
    <property type="term" value="C:membrane"/>
    <property type="evidence" value="ECO:0007669"/>
    <property type="project" value="TreeGrafter"/>
</dbReference>
<proteinExistence type="predicted"/>
<protein>
    <submittedName>
        <fullName evidence="2">Uncharacterized protein</fullName>
    </submittedName>
</protein>
<reference evidence="2 3" key="1">
    <citation type="journal article" date="2018" name="Mol. Plant">
        <title>The genome of Artemisia annua provides insight into the evolution of Asteraceae family and artemisinin biosynthesis.</title>
        <authorList>
            <person name="Shen Q."/>
            <person name="Zhang L."/>
            <person name="Liao Z."/>
            <person name="Wang S."/>
            <person name="Yan T."/>
            <person name="Shi P."/>
            <person name="Liu M."/>
            <person name="Fu X."/>
            <person name="Pan Q."/>
            <person name="Wang Y."/>
            <person name="Lv Z."/>
            <person name="Lu X."/>
            <person name="Zhang F."/>
            <person name="Jiang W."/>
            <person name="Ma Y."/>
            <person name="Chen M."/>
            <person name="Hao X."/>
            <person name="Li L."/>
            <person name="Tang Y."/>
            <person name="Lv G."/>
            <person name="Zhou Y."/>
            <person name="Sun X."/>
            <person name="Brodelius P.E."/>
            <person name="Rose J.K.C."/>
            <person name="Tang K."/>
        </authorList>
    </citation>
    <scope>NUCLEOTIDE SEQUENCE [LARGE SCALE GENOMIC DNA]</scope>
    <source>
        <strain evidence="3">cv. Huhao1</strain>
        <tissue evidence="2">Leaf</tissue>
    </source>
</reference>